<dbReference type="InterPro" id="IPR032065">
    <property type="entry name" value="RNF31-UBA"/>
</dbReference>
<dbReference type="InterPro" id="IPR041031">
    <property type="entry name" value="RNF31_C"/>
</dbReference>
<proteinExistence type="inferred from homology"/>
<dbReference type="Pfam" id="PF16678">
    <property type="entry name" value="UBA_HOIP"/>
    <property type="match status" value="1"/>
</dbReference>
<feature type="compositionally biased region" description="Low complexity" evidence="9">
    <location>
        <begin position="1417"/>
        <end position="1430"/>
    </location>
</feature>
<dbReference type="Gene3D" id="2.30.30.380">
    <property type="entry name" value="Zn-finger domain of Sec23/24"/>
    <property type="match status" value="1"/>
</dbReference>
<feature type="compositionally biased region" description="Basic and acidic residues" evidence="9">
    <location>
        <begin position="1211"/>
        <end position="1229"/>
    </location>
</feature>
<evidence type="ECO:0000256" key="4">
    <source>
        <dbReference type="ARBA" id="ARBA00022737"/>
    </source>
</evidence>
<dbReference type="PROSITE" id="PS50089">
    <property type="entry name" value="ZF_RING_2"/>
    <property type="match status" value="1"/>
</dbReference>
<feature type="compositionally biased region" description="Basic residues" evidence="9">
    <location>
        <begin position="566"/>
        <end position="579"/>
    </location>
</feature>
<feature type="compositionally biased region" description="Basic and acidic residues" evidence="9">
    <location>
        <begin position="1532"/>
        <end position="1555"/>
    </location>
</feature>
<feature type="region of interest" description="Disordered" evidence="9">
    <location>
        <begin position="290"/>
        <end position="413"/>
    </location>
</feature>
<dbReference type="InterPro" id="IPR026254">
    <property type="entry name" value="RNF31-like"/>
</dbReference>
<dbReference type="InterPro" id="IPR044066">
    <property type="entry name" value="TRIAD_supradom"/>
</dbReference>
<dbReference type="InterPro" id="IPR001876">
    <property type="entry name" value="Znf_RanBP2"/>
</dbReference>
<feature type="compositionally biased region" description="Basic and acidic residues" evidence="9">
    <location>
        <begin position="941"/>
        <end position="952"/>
    </location>
</feature>
<feature type="region of interest" description="Disordered" evidence="9">
    <location>
        <begin position="1254"/>
        <end position="1648"/>
    </location>
</feature>
<dbReference type="GO" id="GO:0070530">
    <property type="term" value="F:K63-linked polyubiquitin modification-dependent protein binding"/>
    <property type="evidence" value="ECO:0000318"/>
    <property type="project" value="GO_Central"/>
</dbReference>
<keyword evidence="2" id="KW-0808">Transferase</keyword>
<feature type="region of interest" description="Disordered" evidence="9">
    <location>
        <begin position="138"/>
        <end position="201"/>
    </location>
</feature>
<comment type="similarity">
    <text evidence="1">Belongs to the RBR family.</text>
</comment>
<keyword evidence="3" id="KW-0479">Metal-binding</keyword>
<keyword evidence="5 8" id="KW-0863">Zinc-finger</keyword>
<accession>A0A139WH09</accession>
<dbReference type="Pfam" id="PF22191">
    <property type="entry name" value="IBR_1"/>
    <property type="match status" value="2"/>
</dbReference>
<feature type="compositionally biased region" description="Acidic residues" evidence="9">
    <location>
        <begin position="1617"/>
        <end position="1648"/>
    </location>
</feature>
<protein>
    <submittedName>
        <fullName evidence="12">Uncharacterized protein</fullName>
    </submittedName>
</protein>
<dbReference type="PROSITE" id="PS51873">
    <property type="entry name" value="TRIAD"/>
    <property type="match status" value="2"/>
</dbReference>
<feature type="compositionally biased region" description="Low complexity" evidence="9">
    <location>
        <begin position="97"/>
        <end position="108"/>
    </location>
</feature>
<sequence>MYHRHPKRQTHFRRTMETSIRPPLPPKGEMQSAPVPPPRRHRRAGSIGPSPCPSPTPMRHNQGVPTLARKDTFSFKDKMNSLKRMVGSRPLPPTPISPSSRVSASPPSFDRYNRGFEVPSPSPSLQQRYRQHQLAMRGTTPNLSSAGSDFDKPPSRDSGYPDWDNEWGRFRSGSISGSETGSRLRKLSNTSCPPPRNLPHSASVFDLNNPMHHHHHHGFIPMQQAQSMAQLNCPGCYQGGWLECGCDRTGSNLSLNMAPGPYPVNPMWMGTWHGPPPSTMYPYPVPMGHMHHHSRPPSPTHSIKSRKSSMSKKSRRKYRESEDTDDDLEDRRSIFSHNDRSERKSLGSRFPERQKLPRETASMPREISRKNSDRIERISNVRSRRGSSSESDDEQSESQKESEVLDESEEPEIKPILEVPTSNWECEHCTFVNDPGTKVCLVCCKTATINVKLVKSDEKTEKPEPKLHTTRSSDDCSKDYSETESLLNKLGKLKTSEPKSPDPKKGKDASEAVSLESVSAVKAVGTSPENDTSVNKVTTGTSPPPQNMSTQTYEDVPPAGEIPKSPRGRPTSRNKRRDLRRSNSLHMGTRRGSEWSLHRSSSRHSLTTDSQSLPGSREQSPAPYDYSEESMDRLRKPTMSRSYYSIMDLRKPELYRNEPPFYRNEYPPSHRNRSDSFDLPDSGFNSFKSQGMELVKLLREAEQYKYTADEVQAALCHCKDMNPIDWLRQNWDATIASVQTLATQMGREGPMNIVGTVSEEEARAALRLHKGNLWPAVTECVEQRQRKYAELASRGEFSREDILTVLTAHHGDLEAAFNELSKTQLKPFLMRIWGPPVGTENEAGNEGAVLEKIGGEVVSDKELTKAVSDSSDKAPPTTTDQELKKTPTEVLENIESQILQNLQDMNNLSDTLDDAPPKPNKIYVEKSSTVIQVFDHDYEVPEAERDEQKPESDFSDTESSDEGNKVEEFVDAVSDMPEPPRLKRKSVSTLNITLANKEEPGTSTGLPVAQMIQAEDTPTVNEVVLESTANIQLQSVPKNDQVGASVNKKETEASIVVPNGETKAQVETKNNLQEGSPTPVATKEIKDNGELSPETPSSQKETKTVNENVQKTTKDDVSMVLVSQTKELQTDDLKNRDSSQNDTKDNQTNTSNQDHTKDSLDKGSINCTETKNDLNETPEGNVENKDPNEFSNKNSSIYEKTIENGNMQTSKNKEETKTDLKEVARRNETKGNLNVSKNKDVITEQIINQSGVTKATNANETVEHEVNKSQTNHSETKDNATEQITVENDDANAPEGNEKTKNDQLAPLESNNETKNDLNKSENTVVAQKTITSVDVKLSNENEKTKHETNENVKTSKDNEKTQNGLNSEKPSTSNGPSTTEAKNHNEVVESKPPLTKKQKKSMKKSKRRAQKRAARRGSATSTTESSSGEKQSIETDNEVPEPVVKDYEPKIENSSSDNAEKPSTSTETQPKISTTIQIPQNKQSLLPVPPKRPSKIPISRQRSVSKSEPKSPDVQSKIPVKTGSHIPVRCLIEKAKSDTESEKRPVMQKRKSDEIAQEMQQSVQTVKEMNRQLNTVNRGSLSSFRNSSVESTTSSKQLSYTKSLDNDSDSSVSDSNVEELLDPSTDEDSYEDFEEYDGIEESDTEDYNEFDKKKAKIANELDINLAQISARVEELTTSLGRKNEFDETCESEEEYVSEESEEEDEEEEEDDDDDEDNQIDLNIEVKQPSEIELMERQARRFLAEGQVESYQQAELAVSLMTLKFSAEEALEAAKDCHTLDAAIAYLQQDCELCAGKYPMNQIISMLKCTHRCCQECAKNYFTVQVTDRTIMDCTCPFCKQPELTSSEISEDEVSDYFANLDILLKGILDATVHELFQRKLRDRTLMQDPNFKWCVKCSSGFIANPRQRRLVCPDCKSVTCANCRRPWEKQHEGISCEKFAEWKDANDPENQASAVAKHLAENGIDCPKCKFRYSLARGGCMHFTCTQCKHEFCYGCGKPFMMGAKCGVSQYCGKLGLHAHHPRNCLFYLRDKEPTELQKLLKEHKIPFDTDIPADKEENAAAAAKCFVPLQRETPNGLIDTVCNNEVSPGQAGLCRMHYLEYLCKLIRRHAIDSIDLLNADDLETVVRRAAKRLPPNAIETRALNSSIALFLSCLSMSTAFLSASSPFRRSKSTAFLTISSISLVRNFLLIPEFVRIPRISFVKTAAVLRPNIFLRLQTYLKDYKPVYNRSLIEKAKSDTESEKRPVMQKRKLDEIAQEMQQSVQTVKEMNRQLNTVNRGSLSSFRNSSVESTTSSKQLSYTKSLDNDSDSSVSDSNVEELLDPSTDEDSYEDFEEYDGIEESDTEDYNEFDKKKAKIANELDINLAQISARVEELTTSLGRKNEFDETCESEEEYVSEESEEEDEEEEEDDDDDEDNQIDLNIEVKQPSEIELMERQARRFLAEGQVESYQQAELAVSLMTLKFSAEEALEAAKDCHTLDAAIAYLQQDCELCAGKYPMNQVSVIFPANFNQCSSGFIANPRQRRLVCPDCKSVTCANCRRPWEKQHEGISCEKFAEWKDANDPENQTSAVAKHLAENGIDCPKCKFRYSLARGGCMHFTCTQCKHEFCYGCGKPFMMGAKCGVSQYCGKLGLHAHHPRNCLFYLRDKEPTELQKLLKEHKIPFDTDIPADKEENAAAAAKCFVPLQRETPNGLIDTVCNNEVSPGQAGLCRMHYLEYLCKLIRRHAIDSIDLLNADDLETVVRRAAKRLPPNAYGTPREMLHYIEYLVGLIGRHKLDPITILDLVEVSQELKRRGKDLPERTASCNDQEYRILCVKIVKEQIPLD</sequence>
<dbReference type="InParanoid" id="A0A139WH09"/>
<dbReference type="GO" id="GO:0036435">
    <property type="term" value="F:K48-linked polyubiquitin modification-dependent protein binding"/>
    <property type="evidence" value="ECO:0000318"/>
    <property type="project" value="GO_Central"/>
</dbReference>
<keyword evidence="6" id="KW-0833">Ubl conjugation pathway</keyword>
<dbReference type="InterPro" id="IPR013083">
    <property type="entry name" value="Znf_RING/FYVE/PHD"/>
</dbReference>
<evidence type="ECO:0000256" key="2">
    <source>
        <dbReference type="ARBA" id="ARBA00022679"/>
    </source>
</evidence>
<dbReference type="GO" id="GO:0071797">
    <property type="term" value="C:LUBAC complex"/>
    <property type="evidence" value="ECO:0007669"/>
    <property type="project" value="InterPro"/>
</dbReference>
<reference evidence="12 13" key="2">
    <citation type="journal article" date="2010" name="Nucleic Acids Res.">
        <title>BeetleBase in 2010: revisions to provide comprehensive genomic information for Tribolium castaneum.</title>
        <authorList>
            <person name="Kim H.S."/>
            <person name="Murphy T."/>
            <person name="Xia J."/>
            <person name="Caragea D."/>
            <person name="Park Y."/>
            <person name="Beeman R.W."/>
            <person name="Lorenzen M.D."/>
            <person name="Butcher S."/>
            <person name="Manak J.R."/>
            <person name="Brown S.J."/>
        </authorList>
    </citation>
    <scope>GENOME REANNOTATION</scope>
    <source>
        <strain evidence="12 13">Georgia GA2</strain>
    </source>
</reference>
<name>A0A139WH09_TRICA</name>
<dbReference type="Proteomes" id="UP000007266">
    <property type="component" value="Linkage group 5"/>
</dbReference>
<evidence type="ECO:0000256" key="8">
    <source>
        <dbReference type="PROSITE-ProRule" id="PRU00175"/>
    </source>
</evidence>
<feature type="compositionally biased region" description="Polar residues" evidence="9">
    <location>
        <begin position="1065"/>
        <end position="1076"/>
    </location>
</feature>
<feature type="compositionally biased region" description="Basic residues" evidence="9">
    <location>
        <begin position="1"/>
        <end position="13"/>
    </location>
</feature>
<feature type="compositionally biased region" description="Basic residues" evidence="9">
    <location>
        <begin position="303"/>
        <end position="318"/>
    </location>
</feature>
<dbReference type="PANTHER" id="PTHR16004">
    <property type="entry name" value="RING FINGER PROTEIN 31-RELATED"/>
    <property type="match status" value="1"/>
</dbReference>
<dbReference type="Gene3D" id="6.10.140.1100">
    <property type="match status" value="1"/>
</dbReference>
<dbReference type="Pfam" id="PF18091">
    <property type="entry name" value="E3_UbLigase_RBR"/>
    <property type="match status" value="3"/>
</dbReference>
<dbReference type="SMART" id="SM00647">
    <property type="entry name" value="IBR"/>
    <property type="match status" value="4"/>
</dbReference>
<feature type="compositionally biased region" description="Low complexity" evidence="9">
    <location>
        <begin position="603"/>
        <end position="612"/>
    </location>
</feature>
<dbReference type="CDD" id="cd20337">
    <property type="entry name" value="BRcat_RBR_HOIP"/>
    <property type="match status" value="1"/>
</dbReference>
<dbReference type="Pfam" id="PF01485">
    <property type="entry name" value="IBR"/>
    <property type="match status" value="1"/>
</dbReference>
<feature type="compositionally biased region" description="Basic and acidic residues" evidence="9">
    <location>
        <begin position="1128"/>
        <end position="1145"/>
    </location>
</feature>
<dbReference type="GO" id="GO:0008270">
    <property type="term" value="F:zinc ion binding"/>
    <property type="evidence" value="ECO:0007669"/>
    <property type="project" value="UniProtKB-KW"/>
</dbReference>
<dbReference type="GO" id="GO:0097039">
    <property type="term" value="P:protein linear polyubiquitination"/>
    <property type="evidence" value="ECO:0000318"/>
    <property type="project" value="GO_Central"/>
</dbReference>
<feature type="compositionally biased region" description="Low complexity" evidence="9">
    <location>
        <begin position="511"/>
        <end position="524"/>
    </location>
</feature>
<dbReference type="EMBL" id="KQ971343">
    <property type="protein sequence ID" value="KYB27252.1"/>
    <property type="molecule type" value="Genomic_DNA"/>
</dbReference>
<feature type="compositionally biased region" description="Polar residues" evidence="9">
    <location>
        <begin position="1189"/>
        <end position="1210"/>
    </location>
</feature>
<dbReference type="PROSITE" id="PS01358">
    <property type="entry name" value="ZF_RANBP2_1"/>
    <property type="match status" value="1"/>
</dbReference>
<feature type="region of interest" description="Disordered" evidence="9">
    <location>
        <begin position="941"/>
        <end position="964"/>
    </location>
</feature>
<feature type="domain" description="RING-type" evidence="11">
    <location>
        <begin position="2359"/>
        <end position="2642"/>
    </location>
</feature>
<feature type="compositionally biased region" description="Acidic residues" evidence="9">
    <location>
        <begin position="2388"/>
        <end position="2420"/>
    </location>
</feature>
<feature type="compositionally biased region" description="Basic and acidic residues" evidence="9">
    <location>
        <begin position="366"/>
        <end position="379"/>
    </location>
</feature>
<dbReference type="SUPFAM" id="SSF57850">
    <property type="entry name" value="RING/U-box"/>
    <property type="match status" value="5"/>
</dbReference>
<feature type="compositionally biased region" description="Acidic residues" evidence="9">
    <location>
        <begin position="1687"/>
        <end position="1719"/>
    </location>
</feature>
<dbReference type="Gene3D" id="3.30.40.10">
    <property type="entry name" value="Zinc/RING finger domain, C3HC4 (zinc finger)"/>
    <property type="match status" value="1"/>
</dbReference>
<dbReference type="Gene3D" id="1.10.8.10">
    <property type="entry name" value="DNA helicase RuvA subunit, C-terminal domain"/>
    <property type="match status" value="1"/>
</dbReference>
<evidence type="ECO:0000313" key="13">
    <source>
        <dbReference type="Proteomes" id="UP000007266"/>
    </source>
</evidence>
<keyword evidence="13" id="KW-1185">Reference proteome</keyword>
<keyword evidence="4" id="KW-0677">Repeat</keyword>
<evidence type="ECO:0000256" key="5">
    <source>
        <dbReference type="ARBA" id="ARBA00022771"/>
    </source>
</evidence>
<feature type="region of interest" description="Disordered" evidence="9">
    <location>
        <begin position="457"/>
        <end position="633"/>
    </location>
</feature>
<feature type="region of interest" description="Disordered" evidence="9">
    <location>
        <begin position="1041"/>
        <end position="1231"/>
    </location>
</feature>
<dbReference type="InterPro" id="IPR001841">
    <property type="entry name" value="Znf_RING"/>
</dbReference>
<dbReference type="GO" id="GO:0061630">
    <property type="term" value="F:ubiquitin protein ligase activity"/>
    <property type="evidence" value="ECO:0000318"/>
    <property type="project" value="GO_Central"/>
</dbReference>
<evidence type="ECO:0000313" key="12">
    <source>
        <dbReference type="EMBL" id="KYB27252.1"/>
    </source>
</evidence>
<dbReference type="InterPro" id="IPR047542">
    <property type="entry name" value="Rcat_RBR_RNF31-like"/>
</dbReference>
<feature type="compositionally biased region" description="Basic and acidic residues" evidence="9">
    <location>
        <begin position="1338"/>
        <end position="1361"/>
    </location>
</feature>
<evidence type="ECO:0000256" key="6">
    <source>
        <dbReference type="ARBA" id="ARBA00022786"/>
    </source>
</evidence>
<dbReference type="GO" id="GO:1990450">
    <property type="term" value="F:linear polyubiquitin binding"/>
    <property type="evidence" value="ECO:0000318"/>
    <property type="project" value="GO_Central"/>
</dbReference>
<feature type="region of interest" description="Disordered" evidence="9">
    <location>
        <begin position="2384"/>
        <end position="2420"/>
    </location>
</feature>
<evidence type="ECO:0000259" key="11">
    <source>
        <dbReference type="PROSITE" id="PS51873"/>
    </source>
</evidence>
<feature type="compositionally biased region" description="Basic and acidic residues" evidence="9">
    <location>
        <begin position="457"/>
        <end position="481"/>
    </location>
</feature>
<feature type="compositionally biased region" description="Polar residues" evidence="9">
    <location>
        <begin position="1453"/>
        <end position="1485"/>
    </location>
</feature>
<dbReference type="Gene3D" id="1.20.120.1750">
    <property type="match status" value="2"/>
</dbReference>
<evidence type="ECO:0000256" key="7">
    <source>
        <dbReference type="ARBA" id="ARBA00022833"/>
    </source>
</evidence>
<feature type="region of interest" description="Disordered" evidence="9">
    <location>
        <begin position="1683"/>
        <end position="1719"/>
    </location>
</feature>
<feature type="compositionally biased region" description="Polar residues" evidence="9">
    <location>
        <begin position="1362"/>
        <end position="1381"/>
    </location>
</feature>
<feature type="domain" description="RING-type" evidence="10">
    <location>
        <begin position="1791"/>
        <end position="1840"/>
    </location>
</feature>
<feature type="region of interest" description="Disordered" evidence="9">
    <location>
        <begin position="863"/>
        <end position="888"/>
    </location>
</feature>
<feature type="compositionally biased region" description="Basic residues" evidence="9">
    <location>
        <begin position="1395"/>
        <end position="1416"/>
    </location>
</feature>
<dbReference type="PANTHER" id="PTHR16004:SF2">
    <property type="entry name" value="E3 UBIQUITIN-PROTEIN LIGASE LUBEL"/>
    <property type="match status" value="1"/>
</dbReference>
<feature type="compositionally biased region" description="Polar residues" evidence="9">
    <location>
        <begin position="1559"/>
        <end position="1603"/>
    </location>
</feature>
<gene>
    <name evidence="12" type="primary">AUGUSTUS-3.0.2_14438</name>
    <name evidence="12" type="ORF">TcasGA2_TC014438</name>
</gene>
<feature type="compositionally biased region" description="Polar residues" evidence="9">
    <location>
        <begin position="173"/>
        <end position="191"/>
    </location>
</feature>
<feature type="compositionally biased region" description="Basic and acidic residues" evidence="9">
    <location>
        <begin position="494"/>
        <end position="510"/>
    </location>
</feature>
<feature type="region of interest" description="Disordered" evidence="9">
    <location>
        <begin position="1"/>
        <end position="125"/>
    </location>
</feature>
<evidence type="ECO:0000256" key="1">
    <source>
        <dbReference type="ARBA" id="ARBA00008278"/>
    </source>
</evidence>
<dbReference type="InterPro" id="IPR047540">
    <property type="entry name" value="BRcat_RBR_RNF31-like"/>
</dbReference>
<dbReference type="CDD" id="cd20351">
    <property type="entry name" value="Rcat_RBR_HOIP"/>
    <property type="match status" value="2"/>
</dbReference>
<dbReference type="FunCoup" id="A0A139WH09">
    <property type="interactions" value="6"/>
</dbReference>
<feature type="compositionally biased region" description="Polar residues" evidence="9">
    <location>
        <begin position="1094"/>
        <end position="1111"/>
    </location>
</feature>
<feature type="region of interest" description="Disordered" evidence="9">
    <location>
        <begin position="2297"/>
        <end position="2349"/>
    </location>
</feature>
<evidence type="ECO:0000256" key="3">
    <source>
        <dbReference type="ARBA" id="ARBA00022723"/>
    </source>
</evidence>
<feature type="compositionally biased region" description="Basic and acidic residues" evidence="9">
    <location>
        <begin position="68"/>
        <end position="80"/>
    </location>
</feature>
<dbReference type="InterPro" id="IPR002867">
    <property type="entry name" value="IBR_dom"/>
</dbReference>
<dbReference type="STRING" id="7070.A0A139WH09"/>
<dbReference type="eggNOG" id="KOG1812">
    <property type="taxonomic scope" value="Eukaryota"/>
</dbReference>
<evidence type="ECO:0000256" key="9">
    <source>
        <dbReference type="SAM" id="MobiDB-lite"/>
    </source>
</evidence>
<feature type="domain" description="RING-type" evidence="11">
    <location>
        <begin position="1787"/>
        <end position="2025"/>
    </location>
</feature>
<evidence type="ECO:0000259" key="10">
    <source>
        <dbReference type="PROSITE" id="PS50089"/>
    </source>
</evidence>
<feature type="compositionally biased region" description="Polar residues" evidence="9">
    <location>
        <begin position="1321"/>
        <end position="1333"/>
    </location>
</feature>
<feature type="compositionally biased region" description="Basic and acidic residues" evidence="9">
    <location>
        <begin position="329"/>
        <end position="358"/>
    </location>
</feature>
<reference evidence="12 13" key="1">
    <citation type="journal article" date="2008" name="Nature">
        <title>The genome of the model beetle and pest Tribolium castaneum.</title>
        <authorList>
            <consortium name="Tribolium Genome Sequencing Consortium"/>
            <person name="Richards S."/>
            <person name="Gibbs R.A."/>
            <person name="Weinstock G.M."/>
            <person name="Brown S.J."/>
            <person name="Denell R."/>
            <person name="Beeman R.W."/>
            <person name="Gibbs R."/>
            <person name="Beeman R.W."/>
            <person name="Brown S.J."/>
            <person name="Bucher G."/>
            <person name="Friedrich M."/>
            <person name="Grimmelikhuijzen C.J."/>
            <person name="Klingler M."/>
            <person name="Lorenzen M."/>
            <person name="Richards S."/>
            <person name="Roth S."/>
            <person name="Schroder R."/>
            <person name="Tautz D."/>
            <person name="Zdobnov E.M."/>
            <person name="Muzny D."/>
            <person name="Gibbs R.A."/>
            <person name="Weinstock G.M."/>
            <person name="Attaway T."/>
            <person name="Bell S."/>
            <person name="Buhay C.J."/>
            <person name="Chandrabose M.N."/>
            <person name="Chavez D."/>
            <person name="Clerk-Blankenburg K.P."/>
            <person name="Cree A."/>
            <person name="Dao M."/>
            <person name="Davis C."/>
            <person name="Chacko J."/>
            <person name="Dinh H."/>
            <person name="Dugan-Rocha S."/>
            <person name="Fowler G."/>
            <person name="Garner T.T."/>
            <person name="Garnes J."/>
            <person name="Gnirke A."/>
            <person name="Hawes A."/>
            <person name="Hernandez J."/>
            <person name="Hines S."/>
            <person name="Holder M."/>
            <person name="Hume J."/>
            <person name="Jhangiani S.N."/>
            <person name="Joshi V."/>
            <person name="Khan Z.M."/>
            <person name="Jackson L."/>
            <person name="Kovar C."/>
            <person name="Kowis A."/>
            <person name="Lee S."/>
            <person name="Lewis L.R."/>
            <person name="Margolis J."/>
            <person name="Morgan M."/>
            <person name="Nazareth L.V."/>
            <person name="Nguyen N."/>
            <person name="Okwuonu G."/>
            <person name="Parker D."/>
            <person name="Richards S."/>
            <person name="Ruiz S.J."/>
            <person name="Santibanez J."/>
            <person name="Savard J."/>
            <person name="Scherer S.E."/>
            <person name="Schneider B."/>
            <person name="Sodergren E."/>
            <person name="Tautz D."/>
            <person name="Vattahil S."/>
            <person name="Villasana D."/>
            <person name="White C.S."/>
            <person name="Wright R."/>
            <person name="Park Y."/>
            <person name="Beeman R.W."/>
            <person name="Lord J."/>
            <person name="Oppert B."/>
            <person name="Lorenzen M."/>
            <person name="Brown S."/>
            <person name="Wang L."/>
            <person name="Savard J."/>
            <person name="Tautz D."/>
            <person name="Richards S."/>
            <person name="Weinstock G."/>
            <person name="Gibbs R.A."/>
            <person name="Liu Y."/>
            <person name="Worley K."/>
            <person name="Weinstock G."/>
            <person name="Elsik C.G."/>
            <person name="Reese J.T."/>
            <person name="Elhaik E."/>
            <person name="Landan G."/>
            <person name="Graur D."/>
            <person name="Arensburger P."/>
            <person name="Atkinson P."/>
            <person name="Beeman R.W."/>
            <person name="Beidler J."/>
            <person name="Brown S.J."/>
            <person name="Demuth J.P."/>
            <person name="Drury D.W."/>
            <person name="Du Y.Z."/>
            <person name="Fujiwara H."/>
            <person name="Lorenzen M."/>
            <person name="Maselli V."/>
            <person name="Osanai M."/>
            <person name="Park Y."/>
            <person name="Robertson H.M."/>
            <person name="Tu Z."/>
            <person name="Wang J.J."/>
            <person name="Wang S."/>
            <person name="Richards S."/>
            <person name="Song H."/>
            <person name="Zhang L."/>
            <person name="Sodergren E."/>
            <person name="Werner D."/>
            <person name="Stanke M."/>
            <person name="Morgenstern B."/>
            <person name="Solovyev V."/>
            <person name="Kosarev P."/>
            <person name="Brown G."/>
            <person name="Chen H.C."/>
            <person name="Ermolaeva O."/>
            <person name="Hlavina W."/>
            <person name="Kapustin Y."/>
            <person name="Kiryutin B."/>
            <person name="Kitts P."/>
            <person name="Maglott D."/>
            <person name="Pruitt K."/>
            <person name="Sapojnikov V."/>
            <person name="Souvorov A."/>
            <person name="Mackey A.J."/>
            <person name="Waterhouse R.M."/>
            <person name="Wyder S."/>
            <person name="Zdobnov E.M."/>
            <person name="Zdobnov E.M."/>
            <person name="Wyder S."/>
            <person name="Kriventseva E.V."/>
            <person name="Kadowaki T."/>
            <person name="Bork P."/>
            <person name="Aranda M."/>
            <person name="Bao R."/>
            <person name="Beermann A."/>
            <person name="Berns N."/>
            <person name="Bolognesi R."/>
            <person name="Bonneton F."/>
            <person name="Bopp D."/>
            <person name="Brown S.J."/>
            <person name="Bucher G."/>
            <person name="Butts T."/>
            <person name="Chaumot A."/>
            <person name="Denell R.E."/>
            <person name="Ferrier D.E."/>
            <person name="Friedrich M."/>
            <person name="Gordon C.M."/>
            <person name="Jindra M."/>
            <person name="Klingler M."/>
            <person name="Lan Q."/>
            <person name="Lattorff H.M."/>
            <person name="Laudet V."/>
            <person name="von Levetsow C."/>
            <person name="Liu Z."/>
            <person name="Lutz R."/>
            <person name="Lynch J.A."/>
            <person name="da Fonseca R.N."/>
            <person name="Posnien N."/>
            <person name="Reuter R."/>
            <person name="Roth S."/>
            <person name="Savard J."/>
            <person name="Schinko J.B."/>
            <person name="Schmitt C."/>
            <person name="Schoppmeier M."/>
            <person name="Schroder R."/>
            <person name="Shippy T.D."/>
            <person name="Simonnet F."/>
            <person name="Marques-Souza H."/>
            <person name="Tautz D."/>
            <person name="Tomoyasu Y."/>
            <person name="Trauner J."/>
            <person name="Van der Zee M."/>
            <person name="Vervoort M."/>
            <person name="Wittkopp N."/>
            <person name="Wimmer E.A."/>
            <person name="Yang X."/>
            <person name="Jones A.K."/>
            <person name="Sattelle D.B."/>
            <person name="Ebert P.R."/>
            <person name="Nelson D."/>
            <person name="Scott J.G."/>
            <person name="Beeman R.W."/>
            <person name="Muthukrishnan S."/>
            <person name="Kramer K.J."/>
            <person name="Arakane Y."/>
            <person name="Beeman R.W."/>
            <person name="Zhu Q."/>
            <person name="Hogenkamp D."/>
            <person name="Dixit R."/>
            <person name="Oppert B."/>
            <person name="Jiang H."/>
            <person name="Zou Z."/>
            <person name="Marshall J."/>
            <person name="Elpidina E."/>
            <person name="Vinokurov K."/>
            <person name="Oppert C."/>
            <person name="Zou Z."/>
            <person name="Evans J."/>
            <person name="Lu Z."/>
            <person name="Zhao P."/>
            <person name="Sumathipala N."/>
            <person name="Altincicek B."/>
            <person name="Vilcinskas A."/>
            <person name="Williams M."/>
            <person name="Hultmark D."/>
            <person name="Hetru C."/>
            <person name="Jiang H."/>
            <person name="Grimmelikhuijzen C.J."/>
            <person name="Hauser F."/>
            <person name="Cazzamali G."/>
            <person name="Williamson M."/>
            <person name="Park Y."/>
            <person name="Li B."/>
            <person name="Tanaka Y."/>
            <person name="Predel R."/>
            <person name="Neupert S."/>
            <person name="Schachtner J."/>
            <person name="Verleyen P."/>
            <person name="Raible F."/>
            <person name="Bork P."/>
            <person name="Friedrich M."/>
            <person name="Walden K.K."/>
            <person name="Robertson H.M."/>
            <person name="Angeli S."/>
            <person name="Foret S."/>
            <person name="Bucher G."/>
            <person name="Schuetz S."/>
            <person name="Maleszka R."/>
            <person name="Wimmer E.A."/>
            <person name="Beeman R.W."/>
            <person name="Lorenzen M."/>
            <person name="Tomoyasu Y."/>
            <person name="Miller S.C."/>
            <person name="Grossmann D."/>
            <person name="Bucher G."/>
        </authorList>
    </citation>
    <scope>NUCLEOTIDE SEQUENCE [LARGE SCALE GENOMIC DNA]</scope>
    <source>
        <strain evidence="12 13">Georgia GA2</strain>
    </source>
</reference>
<keyword evidence="7" id="KW-0862">Zinc</keyword>
<feature type="compositionally biased region" description="Acidic residues" evidence="9">
    <location>
        <begin position="2318"/>
        <end position="2349"/>
    </location>
</feature>
<dbReference type="OMA" id="GSAWLAN"/>
<organism evidence="12 13">
    <name type="scientific">Tribolium castaneum</name>
    <name type="common">Red flour beetle</name>
    <dbReference type="NCBI Taxonomy" id="7070"/>
    <lineage>
        <taxon>Eukaryota</taxon>
        <taxon>Metazoa</taxon>
        <taxon>Ecdysozoa</taxon>
        <taxon>Arthropoda</taxon>
        <taxon>Hexapoda</taxon>
        <taxon>Insecta</taxon>
        <taxon>Pterygota</taxon>
        <taxon>Neoptera</taxon>
        <taxon>Endopterygota</taxon>
        <taxon>Coleoptera</taxon>
        <taxon>Polyphaga</taxon>
        <taxon>Cucujiformia</taxon>
        <taxon>Tenebrionidae</taxon>
        <taxon>Tenebrionidae incertae sedis</taxon>
        <taxon>Tribolium</taxon>
    </lineage>
</organism>
<feature type="compositionally biased region" description="Polar residues" evidence="9">
    <location>
        <begin position="527"/>
        <end position="553"/>
    </location>
</feature>